<evidence type="ECO:0000313" key="7">
    <source>
        <dbReference type="EMBL" id="ODV76901.1"/>
    </source>
</evidence>
<reference evidence="8" key="1">
    <citation type="submission" date="2016-05" db="EMBL/GenBank/DDBJ databases">
        <title>Comparative genomics of biotechnologically important yeasts.</title>
        <authorList>
            <consortium name="DOE Joint Genome Institute"/>
            <person name="Riley R."/>
            <person name="Haridas S."/>
            <person name="Wolfe K.H."/>
            <person name="Lopes M.R."/>
            <person name="Hittinger C.T."/>
            <person name="Goker M."/>
            <person name="Salamov A."/>
            <person name="Wisecaver J."/>
            <person name="Long T.M."/>
            <person name="Aerts A.L."/>
            <person name="Barry K."/>
            <person name="Choi C."/>
            <person name="Clum A."/>
            <person name="Coughlan A.Y."/>
            <person name="Deshpande S."/>
            <person name="Douglass A.P."/>
            <person name="Hanson S.J."/>
            <person name="Klenk H.-P."/>
            <person name="Labutti K."/>
            <person name="Lapidus A."/>
            <person name="Lindquist E."/>
            <person name="Lipzen A."/>
            <person name="Meier-Kolthoff J.P."/>
            <person name="Ohm R.A."/>
            <person name="Otillar R.P."/>
            <person name="Pangilinan J."/>
            <person name="Peng Y."/>
            <person name="Rokas A."/>
            <person name="Rosa C.A."/>
            <person name="Scheuner C."/>
            <person name="Sibirny A.A."/>
            <person name="Slot J.C."/>
            <person name="Stielow J.B."/>
            <person name="Sun H."/>
            <person name="Kurtzman C.P."/>
            <person name="Blackwell M."/>
            <person name="Grigoriev I.V."/>
            <person name="Jeffries T.W."/>
        </authorList>
    </citation>
    <scope>NUCLEOTIDE SEQUENCE [LARGE SCALE GENOMIC DNA]</scope>
    <source>
        <strain evidence="8">NRRL Y-17324</strain>
    </source>
</reference>
<dbReference type="PANTHER" id="PTHR37799">
    <property type="entry name" value="37S RIBOSOMAL PROTEIN S25, MITOCHONDRIAL"/>
    <property type="match status" value="1"/>
</dbReference>
<evidence type="ECO:0000313" key="8">
    <source>
        <dbReference type="Proteomes" id="UP000094285"/>
    </source>
</evidence>
<dbReference type="GO" id="GO:0005763">
    <property type="term" value="C:mitochondrial small ribosomal subunit"/>
    <property type="evidence" value="ECO:0007669"/>
    <property type="project" value="UniProtKB-UniRule"/>
</dbReference>
<keyword evidence="4 6" id="KW-0496">Mitochondrion</keyword>
<comment type="subcellular location">
    <subcellularLocation>
        <location evidence="1 6">Mitochondrion</location>
    </subcellularLocation>
</comment>
<keyword evidence="8" id="KW-1185">Reference proteome</keyword>
<protein>
    <recommendedName>
        <fullName evidence="6">37S ribosomal protein S25, mitochondrial</fullName>
    </recommendedName>
</protein>
<dbReference type="Proteomes" id="UP000094285">
    <property type="component" value="Unassembled WGS sequence"/>
</dbReference>
<dbReference type="EMBL" id="KV453917">
    <property type="protein sequence ID" value="ODV76901.1"/>
    <property type="molecule type" value="Genomic_DNA"/>
</dbReference>
<evidence type="ECO:0000256" key="3">
    <source>
        <dbReference type="ARBA" id="ARBA00022980"/>
    </source>
</evidence>
<dbReference type="PIRSF" id="PIRSF029764">
    <property type="entry name" value="RSM25"/>
    <property type="match status" value="1"/>
</dbReference>
<evidence type="ECO:0000256" key="4">
    <source>
        <dbReference type="ARBA" id="ARBA00023128"/>
    </source>
</evidence>
<evidence type="ECO:0000256" key="2">
    <source>
        <dbReference type="ARBA" id="ARBA00009864"/>
    </source>
</evidence>
<dbReference type="InterPro" id="IPR016939">
    <property type="entry name" value="Ribosomal_mS23_fun"/>
</dbReference>
<sequence length="270" mass="31340">MKIQTKATSVLERTSHYLKVGVLKQKPTWYDIVGAYPPHTDLTKKPKVIEAKLQNQDPGESIYAHNAASGFYKTRPSKHDRRQQNNAISRLPKLEFLEDQLRDVFYHQHPWEFSRPKTLVETHGDEVSKCDWATMLQFNKPLDGESVVQRTIWLLAQNKHQQTELSLFEAYDKARFEFYKLRMEEEMNSTVSREESSMYGAVYPSTNIEWGLKQEQEHIDVWADIASEKTKVSQANQGRNDASVGEADDIVDVQKSIWETSFEIEGEKEK</sequence>
<comment type="subunit">
    <text evidence="6">Component of the mitochondrial small ribosomal subunit.</text>
</comment>
<name>A0A1E4SBN0_9ASCO</name>
<dbReference type="AlphaFoldDB" id="A0A1E4SBN0"/>
<dbReference type="STRING" id="984487.A0A1E4SBN0"/>
<dbReference type="Pfam" id="PF13741">
    <property type="entry name" value="MRP-S25"/>
    <property type="match status" value="1"/>
</dbReference>
<proteinExistence type="inferred from homology"/>
<evidence type="ECO:0000256" key="5">
    <source>
        <dbReference type="ARBA" id="ARBA00023274"/>
    </source>
</evidence>
<dbReference type="PANTHER" id="PTHR37799:SF1">
    <property type="entry name" value="SMALL RIBOSOMAL SUBUNIT PROTEIN MS23"/>
    <property type="match status" value="1"/>
</dbReference>
<organism evidence="7 8">
    <name type="scientific">Suhomyces tanzawaensis NRRL Y-17324</name>
    <dbReference type="NCBI Taxonomy" id="984487"/>
    <lineage>
        <taxon>Eukaryota</taxon>
        <taxon>Fungi</taxon>
        <taxon>Dikarya</taxon>
        <taxon>Ascomycota</taxon>
        <taxon>Saccharomycotina</taxon>
        <taxon>Pichiomycetes</taxon>
        <taxon>Debaryomycetaceae</taxon>
        <taxon>Suhomyces</taxon>
    </lineage>
</organism>
<evidence type="ECO:0000256" key="6">
    <source>
        <dbReference type="PIRNR" id="PIRNR029764"/>
    </source>
</evidence>
<keyword evidence="5 6" id="KW-0687">Ribonucleoprotein</keyword>
<dbReference type="GeneID" id="30982308"/>
<dbReference type="RefSeq" id="XP_020062023.1">
    <property type="nucleotide sequence ID" value="XM_020208171.1"/>
</dbReference>
<comment type="similarity">
    <text evidence="2">Belongs to the mitochondrion-specific ribosomal protein mS23 family.</text>
</comment>
<keyword evidence="3 6" id="KW-0689">Ribosomal protein</keyword>
<accession>A0A1E4SBN0</accession>
<dbReference type="OrthoDB" id="5542239at2759"/>
<dbReference type="GO" id="GO:0003735">
    <property type="term" value="F:structural constituent of ribosome"/>
    <property type="evidence" value="ECO:0007669"/>
    <property type="project" value="UniProtKB-UniRule"/>
</dbReference>
<evidence type="ECO:0000256" key="1">
    <source>
        <dbReference type="ARBA" id="ARBA00004173"/>
    </source>
</evidence>
<gene>
    <name evidence="7" type="ORF">CANTADRAFT_27639</name>
</gene>